<dbReference type="PATRIC" id="fig|1302272.5.peg.1233"/>
<proteinExistence type="predicted"/>
<organism evidence="1 2">
    <name type="scientific">Secundilactobacillus kimchicus JCM 15530</name>
    <dbReference type="NCBI Taxonomy" id="1302272"/>
    <lineage>
        <taxon>Bacteria</taxon>
        <taxon>Bacillati</taxon>
        <taxon>Bacillota</taxon>
        <taxon>Bacilli</taxon>
        <taxon>Lactobacillales</taxon>
        <taxon>Lactobacillaceae</taxon>
        <taxon>Secundilactobacillus</taxon>
    </lineage>
</organism>
<sequence length="62" mass="7131">MTGNDESQQAIEKILNQMEENLVELSWFDRDLKDDQFAEHMAQVKASLKKAKASYADQLVTE</sequence>
<accession>A0A0R1HR23</accession>
<reference evidence="1 2" key="1">
    <citation type="journal article" date="2015" name="Genome Announc.">
        <title>Expanding the biotechnology potential of lactobacilli through comparative genomics of 213 strains and associated genera.</title>
        <authorList>
            <person name="Sun Z."/>
            <person name="Harris H.M."/>
            <person name="McCann A."/>
            <person name="Guo C."/>
            <person name="Argimon S."/>
            <person name="Zhang W."/>
            <person name="Yang X."/>
            <person name="Jeffery I.B."/>
            <person name="Cooney J.C."/>
            <person name="Kagawa T.F."/>
            <person name="Liu W."/>
            <person name="Song Y."/>
            <person name="Salvetti E."/>
            <person name="Wrobel A."/>
            <person name="Rasinkangas P."/>
            <person name="Parkhill J."/>
            <person name="Rea M.C."/>
            <person name="O'Sullivan O."/>
            <person name="Ritari J."/>
            <person name="Douillard F.P."/>
            <person name="Paul Ross R."/>
            <person name="Yang R."/>
            <person name="Briner A.E."/>
            <person name="Felis G.E."/>
            <person name="de Vos W.M."/>
            <person name="Barrangou R."/>
            <person name="Klaenhammer T.R."/>
            <person name="Caufield P.W."/>
            <person name="Cui Y."/>
            <person name="Zhang H."/>
            <person name="O'Toole P.W."/>
        </authorList>
    </citation>
    <scope>NUCLEOTIDE SEQUENCE [LARGE SCALE GENOMIC DNA]</scope>
    <source>
        <strain evidence="1 2">JCM 15530</strain>
    </source>
</reference>
<gene>
    <name evidence="1" type="ORF">FC96_GL001225</name>
</gene>
<dbReference type="STRING" id="1302272.FC96_GL001225"/>
<evidence type="ECO:0000313" key="1">
    <source>
        <dbReference type="EMBL" id="KRK48904.1"/>
    </source>
</evidence>
<dbReference type="RefSeq" id="WP_056942075.1">
    <property type="nucleotide sequence ID" value="NZ_AZCX01000002.1"/>
</dbReference>
<name>A0A0R1HR23_9LACO</name>
<comment type="caution">
    <text evidence="1">The sequence shown here is derived from an EMBL/GenBank/DDBJ whole genome shotgun (WGS) entry which is preliminary data.</text>
</comment>
<dbReference type="Proteomes" id="UP000050911">
    <property type="component" value="Unassembled WGS sequence"/>
</dbReference>
<protein>
    <submittedName>
        <fullName evidence="1">Uncharacterized protein</fullName>
    </submittedName>
</protein>
<dbReference type="AlphaFoldDB" id="A0A0R1HR23"/>
<evidence type="ECO:0000313" key="2">
    <source>
        <dbReference type="Proteomes" id="UP000050911"/>
    </source>
</evidence>
<keyword evidence="2" id="KW-1185">Reference proteome</keyword>
<dbReference type="EMBL" id="AZCX01000002">
    <property type="protein sequence ID" value="KRK48904.1"/>
    <property type="molecule type" value="Genomic_DNA"/>
</dbReference>
<dbReference type="OrthoDB" id="2300397at2"/>